<name>A0A934KYB0_9FLAO</name>
<dbReference type="EMBL" id="JAEHJZ010000050">
    <property type="protein sequence ID" value="MBJ7882623.1"/>
    <property type="molecule type" value="Genomic_DNA"/>
</dbReference>
<reference evidence="5 6" key="1">
    <citation type="submission" date="2020-09" db="EMBL/GenBank/DDBJ databases">
        <title>Draft genome of Gelidibacter salicanalis PAMC21136.</title>
        <authorList>
            <person name="Park H."/>
        </authorList>
    </citation>
    <scope>NUCLEOTIDE SEQUENCE [LARGE SCALE GENOMIC DNA]</scope>
    <source>
        <strain evidence="5 6">PAMC21136</strain>
    </source>
</reference>
<dbReference type="Gene3D" id="3.90.550.10">
    <property type="entry name" value="Spore Coat Polysaccharide Biosynthesis Protein SpsA, Chain A"/>
    <property type="match status" value="1"/>
</dbReference>
<organism evidence="5 6">
    <name type="scientific">Gelidibacter salicanalis</name>
    <dbReference type="NCBI Taxonomy" id="291193"/>
    <lineage>
        <taxon>Bacteria</taxon>
        <taxon>Pseudomonadati</taxon>
        <taxon>Bacteroidota</taxon>
        <taxon>Flavobacteriia</taxon>
        <taxon>Flavobacteriales</taxon>
        <taxon>Flavobacteriaceae</taxon>
        <taxon>Gelidibacter</taxon>
    </lineage>
</organism>
<dbReference type="AlphaFoldDB" id="A0A934KYB0"/>
<evidence type="ECO:0000256" key="2">
    <source>
        <dbReference type="ARBA" id="ARBA00022676"/>
    </source>
</evidence>
<keyword evidence="6" id="KW-1185">Reference proteome</keyword>
<dbReference type="RefSeq" id="WP_199602897.1">
    <property type="nucleotide sequence ID" value="NZ_JAEHJZ010000050.1"/>
</dbReference>
<evidence type="ECO:0000256" key="1">
    <source>
        <dbReference type="ARBA" id="ARBA00006739"/>
    </source>
</evidence>
<protein>
    <submittedName>
        <fullName evidence="5">Glycosyltransferase family 2 protein</fullName>
    </submittedName>
</protein>
<keyword evidence="3" id="KW-0808">Transferase</keyword>
<evidence type="ECO:0000259" key="4">
    <source>
        <dbReference type="Pfam" id="PF00535"/>
    </source>
</evidence>
<dbReference type="Proteomes" id="UP000662373">
    <property type="component" value="Unassembled WGS sequence"/>
</dbReference>
<dbReference type="CDD" id="cd04186">
    <property type="entry name" value="GT_2_like_c"/>
    <property type="match status" value="1"/>
</dbReference>
<dbReference type="InterPro" id="IPR001173">
    <property type="entry name" value="Glyco_trans_2-like"/>
</dbReference>
<proteinExistence type="inferred from homology"/>
<evidence type="ECO:0000313" key="5">
    <source>
        <dbReference type="EMBL" id="MBJ7882623.1"/>
    </source>
</evidence>
<dbReference type="Pfam" id="PF00535">
    <property type="entry name" value="Glycos_transf_2"/>
    <property type="match status" value="1"/>
</dbReference>
<dbReference type="SUPFAM" id="SSF53448">
    <property type="entry name" value="Nucleotide-diphospho-sugar transferases"/>
    <property type="match status" value="1"/>
</dbReference>
<dbReference type="PANTHER" id="PTHR43179">
    <property type="entry name" value="RHAMNOSYLTRANSFERASE WBBL"/>
    <property type="match status" value="1"/>
</dbReference>
<dbReference type="PANTHER" id="PTHR43179:SF12">
    <property type="entry name" value="GALACTOFURANOSYLTRANSFERASE GLFT2"/>
    <property type="match status" value="1"/>
</dbReference>
<accession>A0A934KYB0</accession>
<dbReference type="InterPro" id="IPR029044">
    <property type="entry name" value="Nucleotide-diphossugar_trans"/>
</dbReference>
<comment type="caution">
    <text evidence="5">The sequence shown here is derived from an EMBL/GenBank/DDBJ whole genome shotgun (WGS) entry which is preliminary data.</text>
</comment>
<dbReference type="GO" id="GO:0016757">
    <property type="term" value="F:glycosyltransferase activity"/>
    <property type="evidence" value="ECO:0007669"/>
    <property type="project" value="UniProtKB-KW"/>
</dbReference>
<keyword evidence="2" id="KW-0328">Glycosyltransferase</keyword>
<feature type="domain" description="Glycosyltransferase 2-like" evidence="4">
    <location>
        <begin position="9"/>
        <end position="184"/>
    </location>
</feature>
<evidence type="ECO:0000313" key="6">
    <source>
        <dbReference type="Proteomes" id="UP000662373"/>
    </source>
</evidence>
<sequence length="338" mass="38955">MVVTKDIAIVILNWNGKTLLEQFLPSVISHSAEAAIYVADNASTDDSLRFLQEHYPTVKIIQNKENGGYAKGYNEALKHVDEQLLCLLNSDIEVTEDWLQSIHHIFKTQAETAIVQPKILDYKNKRYFEYAGAAGGFIDKFGYPYCRGRIFDTIEEDLGQYNDTTPIFWASGACFFIRKTVFEALNGFDESFFAHMEEIDLCWRAHNLGYITKYVGASTVYHVGGATLSSTDPKKTYLNFRNSLFSITKNAPQNLFVLIFTRLLLDGFASLKFLVQMKLTHILAILKAHGHFYWQLPQLLKERQLLKHQNTLESISNYYSIHSIVWQYFVKKQRIFIE</sequence>
<gene>
    <name evidence="5" type="ORF">JEM65_18460</name>
</gene>
<comment type="similarity">
    <text evidence="1">Belongs to the glycosyltransferase 2 family.</text>
</comment>
<evidence type="ECO:0000256" key="3">
    <source>
        <dbReference type="ARBA" id="ARBA00022679"/>
    </source>
</evidence>